<feature type="region of interest" description="Disordered" evidence="1">
    <location>
        <begin position="79"/>
        <end position="139"/>
    </location>
</feature>
<feature type="compositionally biased region" description="Basic and acidic residues" evidence="1">
    <location>
        <begin position="80"/>
        <end position="97"/>
    </location>
</feature>
<accession>A0A8J5IAZ6</accession>
<evidence type="ECO:0000256" key="1">
    <source>
        <dbReference type="SAM" id="MobiDB-lite"/>
    </source>
</evidence>
<dbReference type="AlphaFoldDB" id="A0A8J5IAZ6"/>
<keyword evidence="3" id="KW-1185">Reference proteome</keyword>
<gene>
    <name evidence="2" type="ORF">JG688_00018391</name>
</gene>
<protein>
    <submittedName>
        <fullName evidence="2">Uncharacterized protein</fullName>
    </submittedName>
</protein>
<comment type="caution">
    <text evidence="2">The sequence shown here is derived from an EMBL/GenBank/DDBJ whole genome shotgun (WGS) entry which is preliminary data.</text>
</comment>
<dbReference type="EMBL" id="JAENGY010003348">
    <property type="protein sequence ID" value="KAG6941945.1"/>
    <property type="molecule type" value="Genomic_DNA"/>
</dbReference>
<feature type="compositionally biased region" description="Low complexity" evidence="1">
    <location>
        <begin position="123"/>
        <end position="133"/>
    </location>
</feature>
<name>A0A8J5IAZ6_9STRA</name>
<organism evidence="2 3">
    <name type="scientific">Phytophthora aleatoria</name>
    <dbReference type="NCBI Taxonomy" id="2496075"/>
    <lineage>
        <taxon>Eukaryota</taxon>
        <taxon>Sar</taxon>
        <taxon>Stramenopiles</taxon>
        <taxon>Oomycota</taxon>
        <taxon>Peronosporomycetes</taxon>
        <taxon>Peronosporales</taxon>
        <taxon>Peronosporaceae</taxon>
        <taxon>Phytophthora</taxon>
    </lineage>
</organism>
<reference evidence="2" key="1">
    <citation type="submission" date="2021-01" db="EMBL/GenBank/DDBJ databases">
        <title>Phytophthora aleatoria, a newly-described species from Pinus radiata is distinct from Phytophthora cactorum isolates based on comparative genomics.</title>
        <authorList>
            <person name="Mcdougal R."/>
            <person name="Panda P."/>
            <person name="Williams N."/>
            <person name="Studholme D.J."/>
        </authorList>
    </citation>
    <scope>NUCLEOTIDE SEQUENCE</scope>
    <source>
        <strain evidence="2">NZFS 4037</strain>
    </source>
</reference>
<dbReference type="Proteomes" id="UP000709295">
    <property type="component" value="Unassembled WGS sequence"/>
</dbReference>
<sequence length="269" mass="31050">MIRNRRKARDVSVTDHVTSLRQLATLIMMLPENKAPLSEKSLMYHFRKSMPFEWQTKYDESGREASTVTELTRYVTRQEINADRKDARPRQRKDSSRHLPMQQRTKESKQPQSLSGQLLASGATTTARRPTPTYQQKRRADEVDYCASHHFNALVDAGASKTLIDAAVLNPDGIRRNRTMRWTCAVAEQLSYEMIFKIEHLGLIMDFKAGEFIWDDVLLREESVIAQADRRQIKISDADYQKEPLDEHVPDFLNADEQADLLDLLKSLT</sequence>
<evidence type="ECO:0000313" key="3">
    <source>
        <dbReference type="Proteomes" id="UP000709295"/>
    </source>
</evidence>
<evidence type="ECO:0000313" key="2">
    <source>
        <dbReference type="EMBL" id="KAG6941945.1"/>
    </source>
</evidence>
<proteinExistence type="predicted"/>